<comment type="caution">
    <text evidence="2">The sequence shown here is derived from an EMBL/GenBank/DDBJ whole genome shotgun (WGS) entry which is preliminary data.</text>
</comment>
<protein>
    <submittedName>
        <fullName evidence="2">PTSINtr with GAF domain, PtsP</fullName>
    </submittedName>
</protein>
<gene>
    <name evidence="2" type="ORF">ISO4_00808</name>
</gene>
<feature type="domain" description="GAF" evidence="1">
    <location>
        <begin position="4"/>
        <end position="118"/>
    </location>
</feature>
<dbReference type="InterPro" id="IPR029016">
    <property type="entry name" value="GAF-like_dom_sf"/>
</dbReference>
<dbReference type="EMBL" id="ARXR01000004">
    <property type="protein sequence ID" value="MBF5052206.1"/>
    <property type="molecule type" value="Genomic_DNA"/>
</dbReference>
<accession>A0ABS0AFD8</accession>
<dbReference type="Pfam" id="PF01590">
    <property type="entry name" value="GAF"/>
    <property type="match status" value="1"/>
</dbReference>
<reference evidence="2 3" key="1">
    <citation type="submission" date="2012-09" db="EMBL/GenBank/DDBJ databases">
        <title>Genome Sequence of alkane-degrading Bacterium Alcanivorax venustensis ISO4.</title>
        <authorList>
            <person name="Lai Q."/>
            <person name="Shao Z."/>
        </authorList>
    </citation>
    <scope>NUCLEOTIDE SEQUENCE [LARGE SCALE GENOMIC DNA]</scope>
    <source>
        <strain evidence="2 3">ISO4</strain>
    </source>
</reference>
<dbReference type="SUPFAM" id="SSF55781">
    <property type="entry name" value="GAF domain-like"/>
    <property type="match status" value="1"/>
</dbReference>
<evidence type="ECO:0000313" key="3">
    <source>
        <dbReference type="Proteomes" id="UP000644441"/>
    </source>
</evidence>
<keyword evidence="3" id="KW-1185">Reference proteome</keyword>
<dbReference type="Gene3D" id="3.30.450.40">
    <property type="match status" value="1"/>
</dbReference>
<sequence length="136" mass="15183">MNERVDSVRRKLDVDVCSLYLAHPDRQTLEIVATSGLHQSVIGKQLSYDQGLTGKVARTRLPVVARVIQDHADYFHVAGSGEERFKSYLGIPLEHDGELHGVLVVQTEQTKTFFHRHIQEVHSAGRDLMAGLVALT</sequence>
<dbReference type="Proteomes" id="UP000644441">
    <property type="component" value="Unassembled WGS sequence"/>
</dbReference>
<evidence type="ECO:0000313" key="2">
    <source>
        <dbReference type="EMBL" id="MBF5052206.1"/>
    </source>
</evidence>
<evidence type="ECO:0000259" key="1">
    <source>
        <dbReference type="Pfam" id="PF01590"/>
    </source>
</evidence>
<proteinExistence type="predicted"/>
<name>A0ABS0AFD8_9GAMM</name>
<organism evidence="2 3">
    <name type="scientific">Alloalcanivorax venustensis ISO4</name>
    <dbReference type="NCBI Taxonomy" id="1177184"/>
    <lineage>
        <taxon>Bacteria</taxon>
        <taxon>Pseudomonadati</taxon>
        <taxon>Pseudomonadota</taxon>
        <taxon>Gammaproteobacteria</taxon>
        <taxon>Oceanospirillales</taxon>
        <taxon>Alcanivoracaceae</taxon>
        <taxon>Alloalcanivorax</taxon>
    </lineage>
</organism>
<dbReference type="InterPro" id="IPR003018">
    <property type="entry name" value="GAF"/>
</dbReference>